<evidence type="ECO:0000313" key="2">
    <source>
        <dbReference type="EMBL" id="CAF0918138.1"/>
    </source>
</evidence>
<dbReference type="EMBL" id="CAJNOO010000357">
    <property type="protein sequence ID" value="CAF0918138.1"/>
    <property type="molecule type" value="Genomic_DNA"/>
</dbReference>
<evidence type="ECO:0000256" key="1">
    <source>
        <dbReference type="SAM" id="MobiDB-lite"/>
    </source>
</evidence>
<dbReference type="AlphaFoldDB" id="A0A814ATD5"/>
<dbReference type="OrthoDB" id="8956814at2759"/>
<protein>
    <submittedName>
        <fullName evidence="2">Uncharacterized protein</fullName>
    </submittedName>
</protein>
<comment type="caution">
    <text evidence="2">The sequence shown here is derived from an EMBL/GenBank/DDBJ whole genome shotgun (WGS) entry which is preliminary data.</text>
</comment>
<accession>A0A814ATD5</accession>
<reference evidence="2" key="1">
    <citation type="submission" date="2021-02" db="EMBL/GenBank/DDBJ databases">
        <authorList>
            <person name="Nowell W R."/>
        </authorList>
    </citation>
    <scope>NUCLEOTIDE SEQUENCE</scope>
</reference>
<feature type="region of interest" description="Disordered" evidence="1">
    <location>
        <begin position="1"/>
        <end position="64"/>
    </location>
</feature>
<sequence>MSNRGSRRGEQFRSRNNRGRFSPATHRDRNSNNRIYSVRDHNSDAIDDNDDETSQQNNLPPNICHSPLAIVEQFPTPTEASIIYRPSNAERRFSSPRSFGAIPQPLMNMSRLPTHQTFRNSSFVQPTSISVVIDSKEKVEKCLAEIVAHYCSKGEYVSVENVIQQFFTTYKVTQWTDLKINNVENPCEDLKPLYNLIKRHNKLNLLLDVFKQIRVIRTLDELDEEILNHFKIESYDELKLGPIFKHPKIETLFDLRNTSITRQTKSSEIIELFHKYTRTVKYNEKVDFEAFQDHAAKHFGVEKWNNLGVYITSFPYVLQVNKIFSFLSYCYRGHSQ</sequence>
<evidence type="ECO:0000313" key="3">
    <source>
        <dbReference type="Proteomes" id="UP000663882"/>
    </source>
</evidence>
<proteinExistence type="predicted"/>
<name>A0A814ATD5_9BILA</name>
<gene>
    <name evidence="2" type="ORF">RFH988_LOCUS9844</name>
</gene>
<feature type="compositionally biased region" description="Basic and acidic residues" evidence="1">
    <location>
        <begin position="25"/>
        <end position="44"/>
    </location>
</feature>
<dbReference type="Proteomes" id="UP000663882">
    <property type="component" value="Unassembled WGS sequence"/>
</dbReference>
<organism evidence="2 3">
    <name type="scientific">Rotaria sordida</name>
    <dbReference type="NCBI Taxonomy" id="392033"/>
    <lineage>
        <taxon>Eukaryota</taxon>
        <taxon>Metazoa</taxon>
        <taxon>Spiralia</taxon>
        <taxon>Gnathifera</taxon>
        <taxon>Rotifera</taxon>
        <taxon>Eurotatoria</taxon>
        <taxon>Bdelloidea</taxon>
        <taxon>Philodinida</taxon>
        <taxon>Philodinidae</taxon>
        <taxon>Rotaria</taxon>
    </lineage>
</organism>